<gene>
    <name evidence="2" type="ORF">GH714_006657</name>
</gene>
<dbReference type="AlphaFoldDB" id="A0A6A6NG42"/>
<dbReference type="GO" id="GO:0016746">
    <property type="term" value="F:acyltransferase activity"/>
    <property type="evidence" value="ECO:0007669"/>
    <property type="project" value="TreeGrafter"/>
</dbReference>
<accession>A0A6A6NG42</accession>
<keyword evidence="3" id="KW-1185">Reference proteome</keyword>
<dbReference type="PANTHER" id="PTHR13285">
    <property type="entry name" value="ACYLTRANSFERASE"/>
    <property type="match status" value="1"/>
</dbReference>
<name>A0A6A6NG42_HEVBR</name>
<reference evidence="2 3" key="1">
    <citation type="journal article" date="2020" name="Mol. Plant">
        <title>The Chromosome-Based Rubber Tree Genome Provides New Insights into Spurge Genome Evolution and Rubber Biosynthesis.</title>
        <authorList>
            <person name="Liu J."/>
            <person name="Shi C."/>
            <person name="Shi C.C."/>
            <person name="Li W."/>
            <person name="Zhang Q.J."/>
            <person name="Zhang Y."/>
            <person name="Li K."/>
            <person name="Lu H.F."/>
            <person name="Shi C."/>
            <person name="Zhu S.T."/>
            <person name="Xiao Z.Y."/>
            <person name="Nan H."/>
            <person name="Yue Y."/>
            <person name="Zhu X.G."/>
            <person name="Wu Y."/>
            <person name="Hong X.N."/>
            <person name="Fan G.Y."/>
            <person name="Tong Y."/>
            <person name="Zhang D."/>
            <person name="Mao C.L."/>
            <person name="Liu Y.L."/>
            <person name="Hao S.J."/>
            <person name="Liu W.Q."/>
            <person name="Lv M.Q."/>
            <person name="Zhang H.B."/>
            <person name="Liu Y."/>
            <person name="Hu-Tang G.R."/>
            <person name="Wang J.P."/>
            <person name="Wang J.H."/>
            <person name="Sun Y.H."/>
            <person name="Ni S.B."/>
            <person name="Chen W.B."/>
            <person name="Zhang X.C."/>
            <person name="Jiao Y.N."/>
            <person name="Eichler E.E."/>
            <person name="Li G.H."/>
            <person name="Liu X."/>
            <person name="Gao L.Z."/>
        </authorList>
    </citation>
    <scope>NUCLEOTIDE SEQUENCE [LARGE SCALE GENOMIC DNA]</scope>
    <source>
        <strain evidence="3">cv. GT1</strain>
        <tissue evidence="2">Leaf</tissue>
    </source>
</reference>
<dbReference type="PANTHER" id="PTHR13285:SF18">
    <property type="entry name" value="PROTEIN-CYSTEINE N-PALMITOYLTRANSFERASE RASP"/>
    <property type="match status" value="1"/>
</dbReference>
<proteinExistence type="predicted"/>
<organism evidence="2 3">
    <name type="scientific">Hevea brasiliensis</name>
    <name type="common">Para rubber tree</name>
    <name type="synonym">Siphonia brasiliensis</name>
    <dbReference type="NCBI Taxonomy" id="3981"/>
    <lineage>
        <taxon>Eukaryota</taxon>
        <taxon>Viridiplantae</taxon>
        <taxon>Streptophyta</taxon>
        <taxon>Embryophyta</taxon>
        <taxon>Tracheophyta</taxon>
        <taxon>Spermatophyta</taxon>
        <taxon>Magnoliopsida</taxon>
        <taxon>eudicotyledons</taxon>
        <taxon>Gunneridae</taxon>
        <taxon>Pentapetalae</taxon>
        <taxon>rosids</taxon>
        <taxon>fabids</taxon>
        <taxon>Malpighiales</taxon>
        <taxon>Euphorbiaceae</taxon>
        <taxon>Crotonoideae</taxon>
        <taxon>Micrandreae</taxon>
        <taxon>Hevea</taxon>
    </lineage>
</organism>
<dbReference type="GO" id="GO:0005783">
    <property type="term" value="C:endoplasmic reticulum"/>
    <property type="evidence" value="ECO:0007669"/>
    <property type="project" value="TreeGrafter"/>
</dbReference>
<feature type="transmembrane region" description="Helical" evidence="1">
    <location>
        <begin position="39"/>
        <end position="58"/>
    </location>
</feature>
<evidence type="ECO:0000313" key="2">
    <source>
        <dbReference type="EMBL" id="KAF2324101.1"/>
    </source>
</evidence>
<sequence>MLFSNSLIDFGDRGCAFLESYNSNCAAAAMKKEWKRRELSILVLYAIAFYTFIVRRSLQLSHDHEAKLYGLRPGWLLPPCLNDVSDAQWRNFRGNLPILTVVFGISTALANFLRAFLR</sequence>
<feature type="transmembrane region" description="Helical" evidence="1">
    <location>
        <begin position="96"/>
        <end position="117"/>
    </location>
</feature>
<keyword evidence="1" id="KW-1133">Transmembrane helix</keyword>
<protein>
    <submittedName>
        <fullName evidence="2">Uncharacterized protein</fullName>
    </submittedName>
</protein>
<dbReference type="Proteomes" id="UP000467840">
    <property type="component" value="Chromosome 5"/>
</dbReference>
<evidence type="ECO:0000313" key="3">
    <source>
        <dbReference type="Proteomes" id="UP000467840"/>
    </source>
</evidence>
<keyword evidence="1" id="KW-0812">Transmembrane</keyword>
<keyword evidence="1" id="KW-0472">Membrane</keyword>
<dbReference type="EMBL" id="JAAGAX010000001">
    <property type="protein sequence ID" value="KAF2324101.1"/>
    <property type="molecule type" value="Genomic_DNA"/>
</dbReference>
<dbReference type="InterPro" id="IPR051085">
    <property type="entry name" value="MB_O-acyltransferase"/>
</dbReference>
<comment type="caution">
    <text evidence="2">The sequence shown here is derived from an EMBL/GenBank/DDBJ whole genome shotgun (WGS) entry which is preliminary data.</text>
</comment>
<evidence type="ECO:0000256" key="1">
    <source>
        <dbReference type="SAM" id="Phobius"/>
    </source>
</evidence>